<organism evidence="2 3">
    <name type="scientific">Morella rubra</name>
    <name type="common">Chinese bayberry</name>
    <dbReference type="NCBI Taxonomy" id="262757"/>
    <lineage>
        <taxon>Eukaryota</taxon>
        <taxon>Viridiplantae</taxon>
        <taxon>Streptophyta</taxon>
        <taxon>Embryophyta</taxon>
        <taxon>Tracheophyta</taxon>
        <taxon>Spermatophyta</taxon>
        <taxon>Magnoliopsida</taxon>
        <taxon>eudicotyledons</taxon>
        <taxon>Gunneridae</taxon>
        <taxon>Pentapetalae</taxon>
        <taxon>rosids</taxon>
        <taxon>fabids</taxon>
        <taxon>Fagales</taxon>
        <taxon>Myricaceae</taxon>
        <taxon>Morella</taxon>
    </lineage>
</organism>
<gene>
    <name evidence="2" type="ORF">CJ030_MR6G029211</name>
</gene>
<protein>
    <submittedName>
        <fullName evidence="2">Uncharacterized protein</fullName>
    </submittedName>
</protein>
<evidence type="ECO:0000256" key="1">
    <source>
        <dbReference type="SAM" id="MobiDB-lite"/>
    </source>
</evidence>
<name>A0A6A1VCR9_9ROSI</name>
<comment type="caution">
    <text evidence="2">The sequence shown here is derived from an EMBL/GenBank/DDBJ whole genome shotgun (WGS) entry which is preliminary data.</text>
</comment>
<reference evidence="2 3" key="1">
    <citation type="journal article" date="2019" name="Plant Biotechnol. J.">
        <title>The red bayberry genome and genetic basis of sex determination.</title>
        <authorList>
            <person name="Jia H.M."/>
            <person name="Jia H.J."/>
            <person name="Cai Q.L."/>
            <person name="Wang Y."/>
            <person name="Zhao H.B."/>
            <person name="Yang W.F."/>
            <person name="Wang G.Y."/>
            <person name="Li Y.H."/>
            <person name="Zhan D.L."/>
            <person name="Shen Y.T."/>
            <person name="Niu Q.F."/>
            <person name="Chang L."/>
            <person name="Qiu J."/>
            <person name="Zhao L."/>
            <person name="Xie H.B."/>
            <person name="Fu W.Y."/>
            <person name="Jin J."/>
            <person name="Li X.W."/>
            <person name="Jiao Y."/>
            <person name="Zhou C.C."/>
            <person name="Tu T."/>
            <person name="Chai C.Y."/>
            <person name="Gao J.L."/>
            <person name="Fan L.J."/>
            <person name="van de Weg E."/>
            <person name="Wang J.Y."/>
            <person name="Gao Z.S."/>
        </authorList>
    </citation>
    <scope>NUCLEOTIDE SEQUENCE [LARGE SCALE GENOMIC DNA]</scope>
    <source>
        <tissue evidence="2">Leaves</tissue>
    </source>
</reference>
<feature type="region of interest" description="Disordered" evidence="1">
    <location>
        <begin position="1"/>
        <end position="21"/>
    </location>
</feature>
<evidence type="ECO:0000313" key="2">
    <source>
        <dbReference type="EMBL" id="KAB1209668.1"/>
    </source>
</evidence>
<accession>A0A6A1VCR9</accession>
<dbReference type="AlphaFoldDB" id="A0A6A1VCR9"/>
<sequence>MPLHQDVGKRQGSNTNKGVLPSQEHPRLEVISFATAFQVHVEFYLNQEKAICQELKAWGFTTSYEVKKSKGNYACEELEGTNWSILAEPKALDDCLSQLERAFKASFSLVNETTDFFKSATSDGQSTLVRKPRGFKKAIF</sequence>
<dbReference type="Proteomes" id="UP000516437">
    <property type="component" value="Chromosome 6"/>
</dbReference>
<evidence type="ECO:0000313" key="3">
    <source>
        <dbReference type="Proteomes" id="UP000516437"/>
    </source>
</evidence>
<proteinExistence type="predicted"/>
<dbReference type="EMBL" id="RXIC02000024">
    <property type="protein sequence ID" value="KAB1209668.1"/>
    <property type="molecule type" value="Genomic_DNA"/>
</dbReference>
<keyword evidence="3" id="KW-1185">Reference proteome</keyword>